<dbReference type="InterPro" id="IPR007461">
    <property type="entry name" value="Ysc84_actin-binding"/>
</dbReference>
<name>A0ABZ0I1L6_9GAMM</name>
<dbReference type="Proteomes" id="UP001626537">
    <property type="component" value="Chromosome"/>
</dbReference>
<proteinExistence type="predicted"/>
<gene>
    <name evidence="3" type="ORF">R0135_09450</name>
</gene>
<evidence type="ECO:0000313" key="3">
    <source>
        <dbReference type="EMBL" id="WOJ92011.1"/>
    </source>
</evidence>
<dbReference type="CDD" id="cd11524">
    <property type="entry name" value="SYLF"/>
    <property type="match status" value="1"/>
</dbReference>
<organism evidence="3 4">
    <name type="scientific">Congregibacter variabilis</name>
    <dbReference type="NCBI Taxonomy" id="3081200"/>
    <lineage>
        <taxon>Bacteria</taxon>
        <taxon>Pseudomonadati</taxon>
        <taxon>Pseudomonadota</taxon>
        <taxon>Gammaproteobacteria</taxon>
        <taxon>Cellvibrionales</taxon>
        <taxon>Halieaceae</taxon>
        <taxon>Congregibacter</taxon>
    </lineage>
</organism>
<evidence type="ECO:0000256" key="1">
    <source>
        <dbReference type="SAM" id="SignalP"/>
    </source>
</evidence>
<feature type="chain" id="PRO_5045308669" evidence="1">
    <location>
        <begin position="23"/>
        <end position="179"/>
    </location>
</feature>
<accession>A0ABZ0I1L6</accession>
<dbReference type="Pfam" id="PF04366">
    <property type="entry name" value="Ysc84"/>
    <property type="match status" value="1"/>
</dbReference>
<feature type="domain" description="Ysc84 actin-binding" evidence="2">
    <location>
        <begin position="95"/>
        <end position="177"/>
    </location>
</feature>
<protein>
    <submittedName>
        <fullName evidence="3">Lipid-binding SYLF domain-containing protein</fullName>
    </submittedName>
</protein>
<keyword evidence="4" id="KW-1185">Reference proteome</keyword>
<dbReference type="EMBL" id="CP136864">
    <property type="protein sequence ID" value="WOJ92011.1"/>
    <property type="molecule type" value="Genomic_DNA"/>
</dbReference>
<sequence>MNFTTRICAAFAALVISVSASAWDPREVGKLEEGAATAKSELLADDPSMRVFFDTAAAYVVIPTVGKAGFGIGGARGKGLLFEGGKATAIVTLTQLTIGFQWGGQAYSEFLFFENGEALAHFKGGNYELGAQASAVAVTVGASADANYSNGVAIFTRAKGGLMYEASVGGQKFSVDAAE</sequence>
<dbReference type="RefSeq" id="WP_407346577.1">
    <property type="nucleotide sequence ID" value="NZ_CP136864.1"/>
</dbReference>
<feature type="signal peptide" evidence="1">
    <location>
        <begin position="1"/>
        <end position="22"/>
    </location>
</feature>
<reference evidence="3 4" key="1">
    <citation type="submission" date="2023-10" db="EMBL/GenBank/DDBJ databases">
        <title>Two novel species belonging to the OM43/NOR5 clade.</title>
        <authorList>
            <person name="Park M."/>
        </authorList>
    </citation>
    <scope>NUCLEOTIDE SEQUENCE [LARGE SCALE GENOMIC DNA]</scope>
    <source>
        <strain evidence="3 4">IMCC43200</strain>
    </source>
</reference>
<evidence type="ECO:0000313" key="4">
    <source>
        <dbReference type="Proteomes" id="UP001626537"/>
    </source>
</evidence>
<evidence type="ECO:0000259" key="2">
    <source>
        <dbReference type="Pfam" id="PF04366"/>
    </source>
</evidence>
<keyword evidence="1" id="KW-0732">Signal</keyword>